<comment type="caution">
    <text evidence="1">The sequence shown here is derived from an EMBL/GenBank/DDBJ whole genome shotgun (WGS) entry which is preliminary data.</text>
</comment>
<sequence>MQLVKERLRRDLNNNEDVESIIASQMKEDIEDLPIVTGDTLWHEDSSSLKLHVDWELPPLVDEYIDNGFLIVSNNEAVLAMTPWKIKDDIKVLENFK</sequence>
<organism evidence="1 2">
    <name type="scientific">Actinidia rufa</name>
    <dbReference type="NCBI Taxonomy" id="165716"/>
    <lineage>
        <taxon>Eukaryota</taxon>
        <taxon>Viridiplantae</taxon>
        <taxon>Streptophyta</taxon>
        <taxon>Embryophyta</taxon>
        <taxon>Tracheophyta</taxon>
        <taxon>Spermatophyta</taxon>
        <taxon>Magnoliopsida</taxon>
        <taxon>eudicotyledons</taxon>
        <taxon>Gunneridae</taxon>
        <taxon>Pentapetalae</taxon>
        <taxon>asterids</taxon>
        <taxon>Ericales</taxon>
        <taxon>Actinidiaceae</taxon>
        <taxon>Actinidia</taxon>
    </lineage>
</organism>
<protein>
    <submittedName>
        <fullName evidence="1">Uncharacterized protein</fullName>
    </submittedName>
</protein>
<gene>
    <name evidence="1" type="ORF">Acr_24g0000080</name>
</gene>
<proteinExistence type="predicted"/>
<dbReference type="EMBL" id="BJWL01000024">
    <property type="protein sequence ID" value="GFZ13818.1"/>
    <property type="molecule type" value="Genomic_DNA"/>
</dbReference>
<dbReference type="Proteomes" id="UP000585474">
    <property type="component" value="Unassembled WGS sequence"/>
</dbReference>
<reference evidence="1 2" key="1">
    <citation type="submission" date="2019-07" db="EMBL/GenBank/DDBJ databases">
        <title>De Novo Assembly of kiwifruit Actinidia rufa.</title>
        <authorList>
            <person name="Sugita-Konishi S."/>
            <person name="Sato K."/>
            <person name="Mori E."/>
            <person name="Abe Y."/>
            <person name="Kisaki G."/>
            <person name="Hamano K."/>
            <person name="Suezawa K."/>
            <person name="Otani M."/>
            <person name="Fukuda T."/>
            <person name="Manabe T."/>
            <person name="Gomi K."/>
            <person name="Tabuchi M."/>
            <person name="Akimitsu K."/>
            <person name="Kataoka I."/>
        </authorList>
    </citation>
    <scope>NUCLEOTIDE SEQUENCE [LARGE SCALE GENOMIC DNA]</scope>
    <source>
        <strain evidence="2">cv. Fuchu</strain>
    </source>
</reference>
<accession>A0A7J0GSR5</accession>
<name>A0A7J0GSR5_9ERIC</name>
<evidence type="ECO:0000313" key="2">
    <source>
        <dbReference type="Proteomes" id="UP000585474"/>
    </source>
</evidence>
<dbReference type="AlphaFoldDB" id="A0A7J0GSR5"/>
<keyword evidence="2" id="KW-1185">Reference proteome</keyword>
<evidence type="ECO:0000313" key="1">
    <source>
        <dbReference type="EMBL" id="GFZ13818.1"/>
    </source>
</evidence>